<dbReference type="AlphaFoldDB" id="D0NDF3"/>
<keyword evidence="8" id="KW-0418">Kinase</keyword>
<dbReference type="STRING" id="403677.D0NDF3"/>
<dbReference type="KEGG" id="pif:PITG_08888"/>
<evidence type="ECO:0000256" key="5">
    <source>
        <dbReference type="SAM" id="Phobius"/>
    </source>
</evidence>
<dbReference type="InterPro" id="IPR017441">
    <property type="entry name" value="Protein_kinase_ATP_BS"/>
</dbReference>
<sequence>MLRAPWLGALILATSGGVSVLADYQTVEIFSDANCKSIPFVVTLEMTNTTCSKSDTCSAIEINNSSYYYAERCATDRFEYTSQLFSGAKYLMIDGFKEEGCESYAGSNVFLAAGTCQLASYVGARSEIATLFNDGSAYMTIYNDSACATKAQTFDLKASTIQEHSCYQGFNKFYTSDHTGIFTGSDSGSGSNTTATSSSSHDSDMTTGALFGIVVACLAIVILPALLIYWKMRRPKRKEMKGGPDVINRARTPDVALAVSDKHENEERYVPEMSPRSDQRSTLSSHTGGSGQVLRSNELRCDPLRSDELRGTPLYRKDEKKRRSDEPRSGNRLRSDRFRGDSIGRSGRLHTDELRSTPVRGNRMLRQEVSKPIQTDPVRSDRLKNERQRKERQRERHRGDEPRSDRSDRDRMPSDPVRSDRMRSIELRSHRTPSDPIRSDRSAKPQPIHAQRLRGPVTADSVCEDDAILSSRIPRDSVFVEDLIGRGGYGEVYKGTYEGRAVAVKMLFPETRKSTRHVTEFLTEVKMMTVMDHPRVVQFIGVSWNNLMDLCVVTEFMAGGDLRAWLSDRADNDSPVGFDFAKVKIATHVVHALAYLHSLSPSVIHRDLKSRNILLSENQDAKLADFGASRERVDRTMTAGVGTSLWIAPEVMMGERYDDKADIFSFGVVLSELDSQQNPYAHAKDKNPTGRKMPETAILQLVAMGKLRVEFSPGALKGIVQLGTACTAIDPTKRPSAAEAFRKLQTILAQEARKAANAK</sequence>
<organism evidence="8 9">
    <name type="scientific">Phytophthora infestans (strain T30-4)</name>
    <name type="common">Potato late blight agent</name>
    <dbReference type="NCBI Taxonomy" id="403677"/>
    <lineage>
        <taxon>Eukaryota</taxon>
        <taxon>Sar</taxon>
        <taxon>Stramenopiles</taxon>
        <taxon>Oomycota</taxon>
        <taxon>Peronosporomycetes</taxon>
        <taxon>Peronosporales</taxon>
        <taxon>Peronosporaceae</taxon>
        <taxon>Phytophthora</taxon>
    </lineage>
</organism>
<feature type="chain" id="PRO_5003012344" evidence="6">
    <location>
        <begin position="23"/>
        <end position="759"/>
    </location>
</feature>
<evidence type="ECO:0000256" key="6">
    <source>
        <dbReference type="SAM" id="SignalP"/>
    </source>
</evidence>
<keyword evidence="6" id="KW-0732">Signal</keyword>
<dbReference type="PANTHER" id="PTHR44329:SF214">
    <property type="entry name" value="PROTEIN KINASE DOMAIN-CONTAINING PROTEIN"/>
    <property type="match status" value="1"/>
</dbReference>
<dbReference type="OMA" id="PYAHAKD"/>
<dbReference type="GO" id="GO:0005524">
    <property type="term" value="F:ATP binding"/>
    <property type="evidence" value="ECO:0007669"/>
    <property type="project" value="UniProtKB-UniRule"/>
</dbReference>
<name>D0NDF3_PHYIT</name>
<feature type="compositionally biased region" description="Basic and acidic residues" evidence="4">
    <location>
        <begin position="378"/>
        <end position="443"/>
    </location>
</feature>
<dbReference type="Gene3D" id="1.10.510.10">
    <property type="entry name" value="Transferase(Phosphotransferase) domain 1"/>
    <property type="match status" value="1"/>
</dbReference>
<dbReference type="PANTHER" id="PTHR44329">
    <property type="entry name" value="SERINE/THREONINE-PROTEIN KINASE TNNI3K-RELATED"/>
    <property type="match status" value="1"/>
</dbReference>
<keyword evidence="5" id="KW-0472">Membrane</keyword>
<keyword evidence="8" id="KW-0808">Transferase</keyword>
<dbReference type="Gene3D" id="3.30.200.20">
    <property type="entry name" value="Phosphorylase Kinase, domain 1"/>
    <property type="match status" value="1"/>
</dbReference>
<feature type="signal peptide" evidence="6">
    <location>
        <begin position="1"/>
        <end position="22"/>
    </location>
</feature>
<accession>D0NDF3</accession>
<dbReference type="InterPro" id="IPR011009">
    <property type="entry name" value="Kinase-like_dom_sf"/>
</dbReference>
<keyword evidence="9" id="KW-1185">Reference proteome</keyword>
<dbReference type="SUPFAM" id="SSF56112">
    <property type="entry name" value="Protein kinase-like (PK-like)"/>
    <property type="match status" value="1"/>
</dbReference>
<protein>
    <submittedName>
        <fullName evidence="8">Protein kinase, putative</fullName>
    </submittedName>
</protein>
<dbReference type="InterPro" id="IPR008271">
    <property type="entry name" value="Ser/Thr_kinase_AS"/>
</dbReference>
<feature type="region of interest" description="Disordered" evidence="4">
    <location>
        <begin position="238"/>
        <end position="457"/>
    </location>
</feature>
<dbReference type="OrthoDB" id="339325at2759"/>
<dbReference type="Proteomes" id="UP000006643">
    <property type="component" value="Unassembled WGS sequence"/>
</dbReference>
<evidence type="ECO:0000313" key="8">
    <source>
        <dbReference type="EMBL" id="EEY56110.1"/>
    </source>
</evidence>
<dbReference type="VEuPathDB" id="FungiDB:PITG_08888"/>
<dbReference type="SMART" id="SM00220">
    <property type="entry name" value="S_TKc"/>
    <property type="match status" value="1"/>
</dbReference>
<keyword evidence="1 3" id="KW-0547">Nucleotide-binding</keyword>
<dbReference type="PROSITE" id="PS00107">
    <property type="entry name" value="PROTEIN_KINASE_ATP"/>
    <property type="match status" value="1"/>
</dbReference>
<dbReference type="Pfam" id="PF00069">
    <property type="entry name" value="Pkinase"/>
    <property type="match status" value="1"/>
</dbReference>
<dbReference type="GeneID" id="9462155"/>
<evidence type="ECO:0000256" key="2">
    <source>
        <dbReference type="ARBA" id="ARBA00022840"/>
    </source>
</evidence>
<feature type="compositionally biased region" description="Basic and acidic residues" evidence="4">
    <location>
        <begin position="297"/>
        <end position="342"/>
    </location>
</feature>
<feature type="domain" description="Protein kinase" evidence="7">
    <location>
        <begin position="478"/>
        <end position="748"/>
    </location>
</feature>
<dbReference type="GO" id="GO:0004674">
    <property type="term" value="F:protein serine/threonine kinase activity"/>
    <property type="evidence" value="ECO:0007669"/>
    <property type="project" value="TreeGrafter"/>
</dbReference>
<proteinExistence type="predicted"/>
<dbReference type="InterPro" id="IPR051681">
    <property type="entry name" value="Ser/Thr_Kinases-Pseudokinases"/>
</dbReference>
<dbReference type="InParanoid" id="D0NDF3"/>
<dbReference type="EMBL" id="DS028133">
    <property type="protein sequence ID" value="EEY56110.1"/>
    <property type="molecule type" value="Genomic_DNA"/>
</dbReference>
<feature type="binding site" evidence="3">
    <location>
        <position position="505"/>
    </location>
    <ligand>
        <name>ATP</name>
        <dbReference type="ChEBI" id="CHEBI:30616"/>
    </ligand>
</feature>
<keyword evidence="5" id="KW-0812">Transmembrane</keyword>
<evidence type="ECO:0000313" key="9">
    <source>
        <dbReference type="Proteomes" id="UP000006643"/>
    </source>
</evidence>
<dbReference type="InterPro" id="IPR000719">
    <property type="entry name" value="Prot_kinase_dom"/>
</dbReference>
<evidence type="ECO:0000259" key="7">
    <source>
        <dbReference type="PROSITE" id="PS50011"/>
    </source>
</evidence>
<dbReference type="PROSITE" id="PS50011">
    <property type="entry name" value="PROTEIN_KINASE_DOM"/>
    <property type="match status" value="1"/>
</dbReference>
<keyword evidence="5" id="KW-1133">Transmembrane helix</keyword>
<evidence type="ECO:0000256" key="3">
    <source>
        <dbReference type="PROSITE-ProRule" id="PRU10141"/>
    </source>
</evidence>
<evidence type="ECO:0000256" key="1">
    <source>
        <dbReference type="ARBA" id="ARBA00022741"/>
    </source>
</evidence>
<feature type="compositionally biased region" description="Basic and acidic residues" evidence="4">
    <location>
        <begin position="260"/>
        <end position="279"/>
    </location>
</feature>
<gene>
    <name evidence="8" type="ORF">PITG_08888</name>
</gene>
<dbReference type="PROSITE" id="PS00108">
    <property type="entry name" value="PROTEIN_KINASE_ST"/>
    <property type="match status" value="1"/>
</dbReference>
<feature type="transmembrane region" description="Helical" evidence="5">
    <location>
        <begin position="209"/>
        <end position="230"/>
    </location>
</feature>
<dbReference type="eggNOG" id="KOG0192">
    <property type="taxonomic scope" value="Eukaryota"/>
</dbReference>
<keyword evidence="2 3" id="KW-0067">ATP-binding</keyword>
<dbReference type="HOGENOM" id="CLU_000288_63_45_1"/>
<reference evidence="9" key="1">
    <citation type="journal article" date="2009" name="Nature">
        <title>Genome sequence and analysis of the Irish potato famine pathogen Phytophthora infestans.</title>
        <authorList>
            <consortium name="The Broad Institute Genome Sequencing Platform"/>
            <person name="Haas B.J."/>
            <person name="Kamoun S."/>
            <person name="Zody M.C."/>
            <person name="Jiang R.H."/>
            <person name="Handsaker R.E."/>
            <person name="Cano L.M."/>
            <person name="Grabherr M."/>
            <person name="Kodira C.D."/>
            <person name="Raffaele S."/>
            <person name="Torto-Alalibo T."/>
            <person name="Bozkurt T.O."/>
            <person name="Ah-Fong A.M."/>
            <person name="Alvarado L."/>
            <person name="Anderson V.L."/>
            <person name="Armstrong M.R."/>
            <person name="Avrova A."/>
            <person name="Baxter L."/>
            <person name="Beynon J."/>
            <person name="Boevink P.C."/>
            <person name="Bollmann S.R."/>
            <person name="Bos J.I."/>
            <person name="Bulone V."/>
            <person name="Cai G."/>
            <person name="Cakir C."/>
            <person name="Carrington J.C."/>
            <person name="Chawner M."/>
            <person name="Conti L."/>
            <person name="Costanzo S."/>
            <person name="Ewan R."/>
            <person name="Fahlgren N."/>
            <person name="Fischbach M.A."/>
            <person name="Fugelstad J."/>
            <person name="Gilroy E.M."/>
            <person name="Gnerre S."/>
            <person name="Green P.J."/>
            <person name="Grenville-Briggs L.J."/>
            <person name="Griffith J."/>
            <person name="Grunwald N.J."/>
            <person name="Horn K."/>
            <person name="Horner N.R."/>
            <person name="Hu C.H."/>
            <person name="Huitema E."/>
            <person name="Jeong D.H."/>
            <person name="Jones A.M."/>
            <person name="Jones J.D."/>
            <person name="Jones R.W."/>
            <person name="Karlsson E.K."/>
            <person name="Kunjeti S.G."/>
            <person name="Lamour K."/>
            <person name="Liu Z."/>
            <person name="Ma L."/>
            <person name="Maclean D."/>
            <person name="Chibucos M.C."/>
            <person name="McDonald H."/>
            <person name="McWalters J."/>
            <person name="Meijer H.J."/>
            <person name="Morgan W."/>
            <person name="Morris P.F."/>
            <person name="Munro C.A."/>
            <person name="O'Neill K."/>
            <person name="Ospina-Giraldo M."/>
            <person name="Pinzon A."/>
            <person name="Pritchard L."/>
            <person name="Ramsahoye B."/>
            <person name="Ren Q."/>
            <person name="Restrepo S."/>
            <person name="Roy S."/>
            <person name="Sadanandom A."/>
            <person name="Savidor A."/>
            <person name="Schornack S."/>
            <person name="Schwartz D.C."/>
            <person name="Schumann U.D."/>
            <person name="Schwessinger B."/>
            <person name="Seyer L."/>
            <person name="Sharpe T."/>
            <person name="Silvar C."/>
            <person name="Song J."/>
            <person name="Studholme D.J."/>
            <person name="Sykes S."/>
            <person name="Thines M."/>
            <person name="van de Vondervoort P.J."/>
            <person name="Phuntumart V."/>
            <person name="Wawra S."/>
            <person name="Weide R."/>
            <person name="Win J."/>
            <person name="Young C."/>
            <person name="Zhou S."/>
            <person name="Fry W."/>
            <person name="Meyers B.C."/>
            <person name="van West P."/>
            <person name="Ristaino J."/>
            <person name="Govers F."/>
            <person name="Birch P.R."/>
            <person name="Whisson S.C."/>
            <person name="Judelson H.S."/>
            <person name="Nusbaum C."/>
        </authorList>
    </citation>
    <scope>NUCLEOTIDE SEQUENCE [LARGE SCALE GENOMIC DNA]</scope>
    <source>
        <strain evidence="9">T30-4</strain>
    </source>
</reference>
<evidence type="ECO:0000256" key="4">
    <source>
        <dbReference type="SAM" id="MobiDB-lite"/>
    </source>
</evidence>
<dbReference type="RefSeq" id="XP_002902940.1">
    <property type="nucleotide sequence ID" value="XM_002902894.1"/>
</dbReference>